<protein>
    <submittedName>
        <fullName evidence="1">Uncharacterized protein</fullName>
    </submittedName>
</protein>
<name>A0ACC0H4M9_9ERIC</name>
<organism evidence="1 2">
    <name type="scientific">Camellia lanceoleosa</name>
    <dbReference type="NCBI Taxonomy" id="1840588"/>
    <lineage>
        <taxon>Eukaryota</taxon>
        <taxon>Viridiplantae</taxon>
        <taxon>Streptophyta</taxon>
        <taxon>Embryophyta</taxon>
        <taxon>Tracheophyta</taxon>
        <taxon>Spermatophyta</taxon>
        <taxon>Magnoliopsida</taxon>
        <taxon>eudicotyledons</taxon>
        <taxon>Gunneridae</taxon>
        <taxon>Pentapetalae</taxon>
        <taxon>asterids</taxon>
        <taxon>Ericales</taxon>
        <taxon>Theaceae</taxon>
        <taxon>Camellia</taxon>
    </lineage>
</organism>
<gene>
    <name evidence="1" type="ORF">LOK49_LG07G02669</name>
</gene>
<evidence type="ECO:0000313" key="2">
    <source>
        <dbReference type="Proteomes" id="UP001060215"/>
    </source>
</evidence>
<evidence type="ECO:0000313" key="1">
    <source>
        <dbReference type="EMBL" id="KAI8007981.1"/>
    </source>
</evidence>
<proteinExistence type="predicted"/>
<keyword evidence="2" id="KW-1185">Reference proteome</keyword>
<sequence length="66" mass="7532">MIHSAVLGSLELFFGVLIEHIMLEIFHFGFVQHPSSSFTSHRLQYCNELTRKLKASGIRAEVCKLI</sequence>
<dbReference type="EMBL" id="CM045764">
    <property type="protein sequence ID" value="KAI8007981.1"/>
    <property type="molecule type" value="Genomic_DNA"/>
</dbReference>
<dbReference type="Proteomes" id="UP001060215">
    <property type="component" value="Chromosome 7"/>
</dbReference>
<reference evidence="1 2" key="1">
    <citation type="journal article" date="2022" name="Plant J.">
        <title>Chromosome-level genome of Camellia lanceoleosa provides a valuable resource for understanding genome evolution and self-incompatibility.</title>
        <authorList>
            <person name="Gong W."/>
            <person name="Xiao S."/>
            <person name="Wang L."/>
            <person name="Liao Z."/>
            <person name="Chang Y."/>
            <person name="Mo W."/>
            <person name="Hu G."/>
            <person name="Li W."/>
            <person name="Zhao G."/>
            <person name="Zhu H."/>
            <person name="Hu X."/>
            <person name="Ji K."/>
            <person name="Xiang X."/>
            <person name="Song Q."/>
            <person name="Yuan D."/>
            <person name="Jin S."/>
            <person name="Zhang L."/>
        </authorList>
    </citation>
    <scope>NUCLEOTIDE SEQUENCE [LARGE SCALE GENOMIC DNA]</scope>
    <source>
        <strain evidence="1">SQ_2022a</strain>
    </source>
</reference>
<comment type="caution">
    <text evidence="1">The sequence shown here is derived from an EMBL/GenBank/DDBJ whole genome shotgun (WGS) entry which is preliminary data.</text>
</comment>
<accession>A0ACC0H4M9</accession>